<accession>A0A3Q7GMV3</accession>
<feature type="region of interest" description="Disordered" evidence="1">
    <location>
        <begin position="38"/>
        <end position="57"/>
    </location>
</feature>
<reference evidence="2" key="1">
    <citation type="journal article" date="2012" name="Nature">
        <title>The tomato genome sequence provides insights into fleshy fruit evolution.</title>
        <authorList>
            <consortium name="Tomato Genome Consortium"/>
        </authorList>
    </citation>
    <scope>NUCLEOTIDE SEQUENCE [LARGE SCALE GENOMIC DNA]</scope>
    <source>
        <strain evidence="2">cv. Heinz 1706</strain>
    </source>
</reference>
<sequence>MTLILSPTTHEVLHHHGPLLLSQSSYIKDILHRSHLQDAKPLRTPADSTATLTRDGPSAPDATLYRSILLCC</sequence>
<dbReference type="Gramene" id="Solyc05g050085.1.1">
    <property type="protein sequence ID" value="Solyc05g050085.1.1"/>
    <property type="gene ID" value="Solyc05g050085.1"/>
</dbReference>
<proteinExistence type="predicted"/>
<name>A0A3Q7GMV3_SOLLC</name>
<evidence type="ECO:0000256" key="1">
    <source>
        <dbReference type="SAM" id="MobiDB-lite"/>
    </source>
</evidence>
<dbReference type="EnsemblPlants" id="Solyc05g050085.1.1">
    <property type="protein sequence ID" value="Solyc05g050085.1.1"/>
    <property type="gene ID" value="Solyc05g050085.1"/>
</dbReference>
<dbReference type="AlphaFoldDB" id="A0A3Q7GMV3"/>
<evidence type="ECO:0000313" key="3">
    <source>
        <dbReference type="Proteomes" id="UP000004994"/>
    </source>
</evidence>
<reference evidence="2" key="2">
    <citation type="submission" date="2019-01" db="UniProtKB">
        <authorList>
            <consortium name="EnsemblPlants"/>
        </authorList>
    </citation>
    <scope>IDENTIFICATION</scope>
    <source>
        <strain evidence="2">cv. Heinz 1706</strain>
    </source>
</reference>
<evidence type="ECO:0000313" key="2">
    <source>
        <dbReference type="EnsemblPlants" id="Solyc05g050085.1.1"/>
    </source>
</evidence>
<dbReference type="Proteomes" id="UP000004994">
    <property type="component" value="Chromosome 5"/>
</dbReference>
<keyword evidence="3" id="KW-1185">Reference proteome</keyword>
<protein>
    <submittedName>
        <fullName evidence="2">Uncharacterized protein</fullName>
    </submittedName>
</protein>
<organism evidence="2">
    <name type="scientific">Solanum lycopersicum</name>
    <name type="common">Tomato</name>
    <name type="synonym">Lycopersicon esculentum</name>
    <dbReference type="NCBI Taxonomy" id="4081"/>
    <lineage>
        <taxon>Eukaryota</taxon>
        <taxon>Viridiplantae</taxon>
        <taxon>Streptophyta</taxon>
        <taxon>Embryophyta</taxon>
        <taxon>Tracheophyta</taxon>
        <taxon>Spermatophyta</taxon>
        <taxon>Magnoliopsida</taxon>
        <taxon>eudicotyledons</taxon>
        <taxon>Gunneridae</taxon>
        <taxon>Pentapetalae</taxon>
        <taxon>asterids</taxon>
        <taxon>lamiids</taxon>
        <taxon>Solanales</taxon>
        <taxon>Solanaceae</taxon>
        <taxon>Solanoideae</taxon>
        <taxon>Solaneae</taxon>
        <taxon>Solanum</taxon>
        <taxon>Solanum subgen. Lycopersicon</taxon>
    </lineage>
</organism>
<dbReference type="InParanoid" id="A0A3Q7GMV3"/>